<dbReference type="CDD" id="cd03404">
    <property type="entry name" value="SPFH_HflK"/>
    <property type="match status" value="1"/>
</dbReference>
<organism evidence="9">
    <name type="scientific">Herbaspirillum huttiense subsp. nephrolepidis</name>
    <dbReference type="NCBI Taxonomy" id="3075126"/>
    <lineage>
        <taxon>Bacteria</taxon>
        <taxon>Pseudomonadati</taxon>
        <taxon>Pseudomonadota</taxon>
        <taxon>Betaproteobacteria</taxon>
        <taxon>Burkholderiales</taxon>
        <taxon>Oxalobacteraceae</taxon>
        <taxon>Herbaspirillum</taxon>
    </lineage>
</organism>
<dbReference type="GO" id="GO:0008233">
    <property type="term" value="F:peptidase activity"/>
    <property type="evidence" value="ECO:0007669"/>
    <property type="project" value="UniProtKB-KW"/>
</dbReference>
<dbReference type="Pfam" id="PF12221">
    <property type="entry name" value="HflK_N"/>
    <property type="match status" value="1"/>
</dbReference>
<evidence type="ECO:0000256" key="1">
    <source>
        <dbReference type="ARBA" id="ARBA00004167"/>
    </source>
</evidence>
<keyword evidence="9" id="KW-0645">Protease</keyword>
<dbReference type="SMART" id="SM00244">
    <property type="entry name" value="PHB"/>
    <property type="match status" value="1"/>
</dbReference>
<feature type="transmembrane region" description="Helical" evidence="6">
    <location>
        <begin position="97"/>
        <end position="118"/>
    </location>
</feature>
<feature type="compositionally biased region" description="Polar residues" evidence="7">
    <location>
        <begin position="22"/>
        <end position="37"/>
    </location>
</feature>
<dbReference type="SUPFAM" id="SSF117892">
    <property type="entry name" value="Band 7/SPFH domain"/>
    <property type="match status" value="1"/>
</dbReference>
<evidence type="ECO:0000256" key="3">
    <source>
        <dbReference type="ARBA" id="ARBA00022692"/>
    </source>
</evidence>
<keyword evidence="3 6" id="KW-0812">Transmembrane</keyword>
<keyword evidence="5 6" id="KW-0472">Membrane</keyword>
<dbReference type="Gene3D" id="3.30.479.30">
    <property type="entry name" value="Band 7 domain"/>
    <property type="match status" value="1"/>
</dbReference>
<dbReference type="NCBIfam" id="TIGR01933">
    <property type="entry name" value="hflK"/>
    <property type="match status" value="1"/>
</dbReference>
<dbReference type="InterPro" id="IPR036013">
    <property type="entry name" value="Band_7/SPFH_dom_sf"/>
</dbReference>
<evidence type="ECO:0000256" key="2">
    <source>
        <dbReference type="ARBA" id="ARBA00006971"/>
    </source>
</evidence>
<dbReference type="GO" id="GO:0006508">
    <property type="term" value="P:proteolysis"/>
    <property type="evidence" value="ECO:0007669"/>
    <property type="project" value="UniProtKB-KW"/>
</dbReference>
<name>A0AAE4GA05_9BURK</name>
<feature type="domain" description="Band 7" evidence="8">
    <location>
        <begin position="113"/>
        <end position="286"/>
    </location>
</feature>
<keyword evidence="9" id="KW-0378">Hydrolase</keyword>
<keyword evidence="4 6" id="KW-1133">Transmembrane helix</keyword>
<dbReference type="InterPro" id="IPR010201">
    <property type="entry name" value="HflK"/>
</dbReference>
<evidence type="ECO:0000256" key="6">
    <source>
        <dbReference type="RuleBase" id="RU364113"/>
    </source>
</evidence>
<evidence type="ECO:0000256" key="5">
    <source>
        <dbReference type="ARBA" id="ARBA00023136"/>
    </source>
</evidence>
<evidence type="ECO:0000256" key="4">
    <source>
        <dbReference type="ARBA" id="ARBA00022989"/>
    </source>
</evidence>
<protein>
    <recommendedName>
        <fullName evidence="6">Protein HflK</fullName>
    </recommendedName>
</protein>
<dbReference type="Pfam" id="PF01145">
    <property type="entry name" value="Band_7"/>
    <property type="match status" value="1"/>
</dbReference>
<comment type="caution">
    <text evidence="9">The sequence shown here is derived from an EMBL/GenBank/DDBJ whole genome shotgun (WGS) entry which is preliminary data.</text>
</comment>
<comment type="subunit">
    <text evidence="6">HflC and HflK may interact to form a multimeric complex.</text>
</comment>
<evidence type="ECO:0000256" key="7">
    <source>
        <dbReference type="SAM" id="MobiDB-lite"/>
    </source>
</evidence>
<dbReference type="GO" id="GO:0016020">
    <property type="term" value="C:membrane"/>
    <property type="evidence" value="ECO:0007669"/>
    <property type="project" value="UniProtKB-SubCell"/>
</dbReference>
<feature type="region of interest" description="Disordered" evidence="7">
    <location>
        <begin position="17"/>
        <end position="57"/>
    </location>
</feature>
<dbReference type="InterPro" id="IPR020980">
    <property type="entry name" value="Membrane_HflK_N"/>
</dbReference>
<dbReference type="PANTHER" id="PTHR43327:SF2">
    <property type="entry name" value="MODULATOR OF FTSH PROTEASE HFLK"/>
    <property type="match status" value="1"/>
</dbReference>
<dbReference type="AlphaFoldDB" id="A0AAE4GA05"/>
<sequence>MLVSLFRKIGVKFSLNDPQWGRGSQNDNRENQNNGSNGDKRPEKPSGNNDGPPDLDQLWRDFNQRIAGLLGRKGGGGSDGGNGGGGFNRGDVKGAGIGVGVIAVIVAFLWLASGFFIVQEGQTAVVTTFGRYSHTTLPGFNWRWPYPIQGHEIVNMSQVRTAEIGYRGNVRNKQLKESLMLTDDENIIDIQFAVQYKLKNAAEWLFNNRDPDDSVRQVAETAIREIVGRSKMDFVLYEGREKVALDVSQRMQQILDRYKSGVQITNVTMQGVQPPEQVQAAFDDAVKAGQDRERLKNEGQAYANDVIPRASGAASRLLEEAEAYRSRVVANAEGDASRFTQVQEAYAKAPAVTRDRMYLETMQQIFANTTKVMVDAKNGSNLLYLPLDKLIQQSASDAAPASGKAPASSTVQPSAGAASTTSTAGNDTVYSSELMRDSRNRDPRDARDREVR</sequence>
<feature type="region of interest" description="Disordered" evidence="7">
    <location>
        <begin position="398"/>
        <end position="452"/>
    </location>
</feature>
<dbReference type="RefSeq" id="WP_259432589.1">
    <property type="nucleotide sequence ID" value="NZ_JAVLSM010000002.1"/>
</dbReference>
<accession>A0AAE4GA05</accession>
<dbReference type="InterPro" id="IPR050710">
    <property type="entry name" value="Band7/mec-2_domain"/>
</dbReference>
<proteinExistence type="inferred from homology"/>
<gene>
    <name evidence="9" type="primary">hflK</name>
    <name evidence="9" type="ORF">RJN63_17110</name>
</gene>
<comment type="similarity">
    <text evidence="2 6">Belongs to the band 7/mec-2 family. HflK subfamily.</text>
</comment>
<dbReference type="EMBL" id="JAVRAA010000008">
    <property type="protein sequence ID" value="MDT0338563.1"/>
    <property type="molecule type" value="Genomic_DNA"/>
</dbReference>
<comment type="function">
    <text evidence="6">HflC and HflK could encode or regulate a protease.</text>
</comment>
<evidence type="ECO:0000313" key="9">
    <source>
        <dbReference type="EMBL" id="MDT0338563.1"/>
    </source>
</evidence>
<comment type="subcellular location">
    <subcellularLocation>
        <location evidence="1">Membrane</location>
        <topology evidence="1">Single-pass membrane protein</topology>
    </subcellularLocation>
</comment>
<dbReference type="PANTHER" id="PTHR43327">
    <property type="entry name" value="STOMATIN-LIKE PROTEIN 2, MITOCHONDRIAL"/>
    <property type="match status" value="1"/>
</dbReference>
<dbReference type="InterPro" id="IPR001107">
    <property type="entry name" value="Band_7"/>
</dbReference>
<feature type="compositionally biased region" description="Basic and acidic residues" evidence="7">
    <location>
        <begin position="434"/>
        <end position="452"/>
    </location>
</feature>
<feature type="compositionally biased region" description="Low complexity" evidence="7">
    <location>
        <begin position="398"/>
        <end position="425"/>
    </location>
</feature>
<evidence type="ECO:0000259" key="8">
    <source>
        <dbReference type="SMART" id="SM00244"/>
    </source>
</evidence>
<reference evidence="9" key="1">
    <citation type="submission" date="2023-02" db="EMBL/GenBank/DDBJ databases">
        <title>Description of Herbaspirillum huttiense subsp. nephrolepsisexaltata and Herbaspirillum huttiense subsp. lycopersicon.</title>
        <authorList>
            <person name="Poudel M."/>
            <person name="Sharma A."/>
            <person name="Goss E."/>
            <person name="Tapia J.H."/>
            <person name="Harmon C.M."/>
            <person name="Jones J.B."/>
        </authorList>
    </citation>
    <scope>NUCLEOTIDE SEQUENCE</scope>
    <source>
        <strain evidence="9">NC40101</strain>
    </source>
</reference>